<dbReference type="RefSeq" id="WP_160991857.1">
    <property type="nucleotide sequence ID" value="NZ_WWCO01000015.1"/>
</dbReference>
<dbReference type="PANTHER" id="PTHR12526">
    <property type="entry name" value="GLYCOSYLTRANSFERASE"/>
    <property type="match status" value="1"/>
</dbReference>
<name>A0ABW9VA17_9BURK</name>
<dbReference type="Proteomes" id="UP000449678">
    <property type="component" value="Unassembled WGS sequence"/>
</dbReference>
<gene>
    <name evidence="1" type="ORF">GTP38_19375</name>
</gene>
<proteinExistence type="predicted"/>
<protein>
    <submittedName>
        <fullName evidence="1">Glycosyltransferase</fullName>
    </submittedName>
</protein>
<dbReference type="Gene3D" id="3.40.50.2000">
    <property type="entry name" value="Glycogen Phosphorylase B"/>
    <property type="match status" value="2"/>
</dbReference>
<keyword evidence="2" id="KW-1185">Reference proteome</keyword>
<organism evidence="1 2">
    <name type="scientific">Duganella lactea</name>
    <dbReference type="NCBI Taxonomy" id="2692173"/>
    <lineage>
        <taxon>Bacteria</taxon>
        <taxon>Pseudomonadati</taxon>
        <taxon>Pseudomonadota</taxon>
        <taxon>Betaproteobacteria</taxon>
        <taxon>Burkholderiales</taxon>
        <taxon>Oxalobacteraceae</taxon>
        <taxon>Telluria group</taxon>
        <taxon>Duganella</taxon>
    </lineage>
</organism>
<dbReference type="EMBL" id="WWCO01000015">
    <property type="protein sequence ID" value="MYM36493.1"/>
    <property type="molecule type" value="Genomic_DNA"/>
</dbReference>
<evidence type="ECO:0000313" key="1">
    <source>
        <dbReference type="EMBL" id="MYM36493.1"/>
    </source>
</evidence>
<comment type="caution">
    <text evidence="1">The sequence shown here is derived from an EMBL/GenBank/DDBJ whole genome shotgun (WGS) entry which is preliminary data.</text>
</comment>
<dbReference type="PANTHER" id="PTHR12526:SF600">
    <property type="entry name" value="GLYCOSYL TRANSFERASE GROUP 1"/>
    <property type="match status" value="1"/>
</dbReference>
<sequence>MRLIVVAQEFPYPPNHGGRADIWRKLRAFQRLGCSVYLVCWCEPGALPGEREIGAVNEVVAGLKIFERKSGLRQHWRRAMHMLSGVPSHAASRVPRRAEMAALTEDLRAFAPDALLLEHPYGGVLARFICTALALPMFYRSHNVEHQYFAGQAAAARKLRQRLAWSLACWHLERFEQRMMQSALISFDISTDDIDYWRARGVRHASWLPPLPEAAFLATPPSAPADGPRPQLLFLGNLHAPNNVQGIRWLVREVMPLVWARTPEATLTVAGSNPSEDVVRLVASDARLQLLPNVADVPALLANAGVLLNPVLSGSGVNVKTLDMLMTDRPIISTPQGVAGLTPELRALCVVAREPRDYAEQIVRCLERRDVDLAARAQGRRLFSVDAVAAALAAMRAAIAAGWAQNQTKSEGV</sequence>
<evidence type="ECO:0000313" key="2">
    <source>
        <dbReference type="Proteomes" id="UP000449678"/>
    </source>
</evidence>
<dbReference type="Pfam" id="PF13692">
    <property type="entry name" value="Glyco_trans_1_4"/>
    <property type="match status" value="1"/>
</dbReference>
<reference evidence="1 2" key="1">
    <citation type="submission" date="2019-12" db="EMBL/GenBank/DDBJ databases">
        <title>Novel species isolated from a subtropical stream in China.</title>
        <authorList>
            <person name="Lu H."/>
        </authorList>
    </citation>
    <scope>NUCLEOTIDE SEQUENCE [LARGE SCALE GENOMIC DNA]</scope>
    <source>
        <strain evidence="1 2">FT94W</strain>
    </source>
</reference>
<accession>A0ABW9VA17</accession>
<dbReference type="SUPFAM" id="SSF53756">
    <property type="entry name" value="UDP-Glycosyltransferase/glycogen phosphorylase"/>
    <property type="match status" value="1"/>
</dbReference>